<accession>A0A409YH15</accession>
<comment type="pathway">
    <text evidence="2 10">Glycolipid biosynthesis; glycosylphosphatidylinositol-anchor biosynthesis.</text>
</comment>
<evidence type="ECO:0000256" key="4">
    <source>
        <dbReference type="ARBA" id="ARBA00022502"/>
    </source>
</evidence>
<comment type="similarity">
    <text evidence="3 10">Belongs to the PIGX family.</text>
</comment>
<keyword evidence="5 10" id="KW-0812">Transmembrane</keyword>
<evidence type="ECO:0000256" key="8">
    <source>
        <dbReference type="ARBA" id="ARBA00023136"/>
    </source>
</evidence>
<dbReference type="GO" id="GO:0006506">
    <property type="term" value="P:GPI anchor biosynthetic process"/>
    <property type="evidence" value="ECO:0007669"/>
    <property type="project" value="UniProtKB-UniPathway"/>
</dbReference>
<dbReference type="InParanoid" id="A0A409YH15"/>
<dbReference type="EMBL" id="NHTK01001177">
    <property type="protein sequence ID" value="PPR02313.1"/>
    <property type="molecule type" value="Genomic_DNA"/>
</dbReference>
<evidence type="ECO:0000256" key="10">
    <source>
        <dbReference type="RuleBase" id="RU366056"/>
    </source>
</evidence>
<dbReference type="UniPathway" id="UPA00196"/>
<keyword evidence="6 10" id="KW-0256">Endoplasmic reticulum</keyword>
<keyword evidence="7 10" id="KW-1133">Transmembrane helix</keyword>
<comment type="subcellular location">
    <subcellularLocation>
        <location evidence="1 10">Endoplasmic reticulum membrane</location>
        <topology evidence="1 10">Single-pass membrane protein</topology>
    </subcellularLocation>
</comment>
<name>A0A409YH15_9AGAR</name>
<proteinExistence type="inferred from homology"/>
<protein>
    <recommendedName>
        <fullName evidence="10">Protein PBN1</fullName>
    </recommendedName>
</protein>
<dbReference type="GO" id="GO:0005789">
    <property type="term" value="C:endoplasmic reticulum membrane"/>
    <property type="evidence" value="ECO:0007669"/>
    <property type="project" value="UniProtKB-SubCell"/>
</dbReference>
<keyword evidence="12" id="KW-1185">Reference proteome</keyword>
<comment type="caution">
    <text evidence="11">The sequence shown here is derived from an EMBL/GenBank/DDBJ whole genome shotgun (WGS) entry which is preliminary data.</text>
</comment>
<dbReference type="InterPro" id="IPR013233">
    <property type="entry name" value="PIG-X/PBN1"/>
</dbReference>
<gene>
    <name evidence="11" type="ORF">CVT24_011651</name>
</gene>
<evidence type="ECO:0000256" key="7">
    <source>
        <dbReference type="ARBA" id="ARBA00022989"/>
    </source>
</evidence>
<dbReference type="InterPro" id="IPR040039">
    <property type="entry name" value="PIGX"/>
</dbReference>
<evidence type="ECO:0000313" key="11">
    <source>
        <dbReference type="EMBL" id="PPR02313.1"/>
    </source>
</evidence>
<dbReference type="AlphaFoldDB" id="A0A409YH15"/>
<evidence type="ECO:0000256" key="3">
    <source>
        <dbReference type="ARBA" id="ARBA00010345"/>
    </source>
</evidence>
<reference evidence="11 12" key="1">
    <citation type="journal article" date="2018" name="Evol. Lett.">
        <title>Horizontal gene cluster transfer increased hallucinogenic mushroom diversity.</title>
        <authorList>
            <person name="Reynolds H.T."/>
            <person name="Vijayakumar V."/>
            <person name="Gluck-Thaler E."/>
            <person name="Korotkin H.B."/>
            <person name="Matheny P.B."/>
            <person name="Slot J.C."/>
        </authorList>
    </citation>
    <scope>NUCLEOTIDE SEQUENCE [LARGE SCALE GENOMIC DNA]</scope>
    <source>
        <strain evidence="11 12">2629</strain>
    </source>
</reference>
<comment type="function">
    <text evidence="10">Required for proper folding and/or the stability of a subset of proteins in the endoplasmic reticulum. Component of glycosylphosphatidylinositol-mannosyltransferase 1 which transfers the first of the 4 mannoses in the GPI-anchor precursors during GPI-anchor biosynthesis. Probably acts by stabilizing the mannosyltransferase GPI14.</text>
</comment>
<evidence type="ECO:0000256" key="9">
    <source>
        <dbReference type="ARBA" id="ARBA00023180"/>
    </source>
</evidence>
<dbReference type="PANTHER" id="PTHR28650:SF1">
    <property type="entry name" value="PHOSPHATIDYLINOSITOL-GLYCAN BIOSYNTHESIS CLASS X PROTEIN"/>
    <property type="match status" value="1"/>
</dbReference>
<evidence type="ECO:0000313" key="12">
    <source>
        <dbReference type="Proteomes" id="UP000284842"/>
    </source>
</evidence>
<evidence type="ECO:0000256" key="5">
    <source>
        <dbReference type="ARBA" id="ARBA00022692"/>
    </source>
</evidence>
<dbReference type="Proteomes" id="UP000284842">
    <property type="component" value="Unassembled WGS sequence"/>
</dbReference>
<dbReference type="SMART" id="SM00780">
    <property type="entry name" value="PIG-X"/>
    <property type="match status" value="1"/>
</dbReference>
<evidence type="ECO:0000256" key="1">
    <source>
        <dbReference type="ARBA" id="ARBA00004389"/>
    </source>
</evidence>
<dbReference type="PANTHER" id="PTHR28650">
    <property type="entry name" value="PHOSPHATIDYLINOSITOL-GLYCAN BIOSYNTHESIS CLASS X PROTEIN"/>
    <property type="match status" value="1"/>
</dbReference>
<keyword evidence="4 10" id="KW-0337">GPI-anchor biosynthesis</keyword>
<organism evidence="11 12">
    <name type="scientific">Panaeolus cyanescens</name>
    <dbReference type="NCBI Taxonomy" id="181874"/>
    <lineage>
        <taxon>Eukaryota</taxon>
        <taxon>Fungi</taxon>
        <taxon>Dikarya</taxon>
        <taxon>Basidiomycota</taxon>
        <taxon>Agaricomycotina</taxon>
        <taxon>Agaricomycetes</taxon>
        <taxon>Agaricomycetidae</taxon>
        <taxon>Agaricales</taxon>
        <taxon>Agaricineae</taxon>
        <taxon>Galeropsidaceae</taxon>
        <taxon>Panaeolus</taxon>
    </lineage>
</organism>
<sequence>MAHFNTQLNPNKGFHPSSVTTINIPEKHHQQCSLHLYFNLPALVFADTNELSQRSNDYTYEYWGNIDLEKPVHALPDSRTELLLTLPFTPYTSSTTKEPRVIEVSVPLHLRYGSPRKQISSENSQAYERINIDWPTPFFRCPDSTTPSETGTLTLPKHILEVLDNSTTNGHVLIPIPPHPEAGPAQNSISLPLGSKNDLAFVEPITAVTILLCAFWILRVALKTSSRLASRNTKATNQPEKIE</sequence>
<dbReference type="OrthoDB" id="5546453at2759"/>
<keyword evidence="8 10" id="KW-0472">Membrane</keyword>
<dbReference type="STRING" id="181874.A0A409YH15"/>
<keyword evidence="9" id="KW-0325">Glycoprotein</keyword>
<dbReference type="FunCoup" id="A0A409YH15">
    <property type="interactions" value="3"/>
</dbReference>
<dbReference type="Pfam" id="PF08320">
    <property type="entry name" value="PIG-X"/>
    <property type="match status" value="1"/>
</dbReference>
<evidence type="ECO:0000256" key="6">
    <source>
        <dbReference type="ARBA" id="ARBA00022824"/>
    </source>
</evidence>
<evidence type="ECO:0000256" key="2">
    <source>
        <dbReference type="ARBA" id="ARBA00004687"/>
    </source>
</evidence>
<feature type="transmembrane region" description="Helical" evidence="10">
    <location>
        <begin position="199"/>
        <end position="222"/>
    </location>
</feature>